<dbReference type="Proteomes" id="UP000314294">
    <property type="component" value="Unassembled WGS sequence"/>
</dbReference>
<dbReference type="InterPro" id="IPR036034">
    <property type="entry name" value="PDZ_sf"/>
</dbReference>
<dbReference type="GO" id="GO:0098839">
    <property type="term" value="C:postsynaptic density membrane"/>
    <property type="evidence" value="ECO:0007669"/>
    <property type="project" value="TreeGrafter"/>
</dbReference>
<dbReference type="PROSITE" id="PS50106">
    <property type="entry name" value="PDZ"/>
    <property type="match status" value="2"/>
</dbReference>
<reference evidence="5 6" key="1">
    <citation type="submission" date="2019-03" db="EMBL/GenBank/DDBJ databases">
        <title>First draft genome of Liparis tanakae, snailfish: a comprehensive survey of snailfish specific genes.</title>
        <authorList>
            <person name="Kim W."/>
            <person name="Song I."/>
            <person name="Jeong J.-H."/>
            <person name="Kim D."/>
            <person name="Kim S."/>
            <person name="Ryu S."/>
            <person name="Song J.Y."/>
            <person name="Lee S.K."/>
        </authorList>
    </citation>
    <scope>NUCLEOTIDE SEQUENCE [LARGE SCALE GENOMIC DNA]</scope>
    <source>
        <tissue evidence="5">Muscle</tissue>
    </source>
</reference>
<feature type="region of interest" description="Disordered" evidence="3">
    <location>
        <begin position="312"/>
        <end position="331"/>
    </location>
</feature>
<dbReference type="AlphaFoldDB" id="A0A4Z2FDC8"/>
<feature type="compositionally biased region" description="Polar residues" evidence="3">
    <location>
        <begin position="320"/>
        <end position="331"/>
    </location>
</feature>
<dbReference type="Pfam" id="PF00595">
    <property type="entry name" value="PDZ"/>
    <property type="match status" value="2"/>
</dbReference>
<sequence length="331" mass="34756">MNYIFGNNTLYPRSGRGGGSSGGGQGGGCHGVKQRLGPKRGSSEELAHPHTSSPSTCSPASSSSSPSTSSSRWQQLLTFFSRRSAFTDCIAAGQANPPPVVVNADSVDTPPYANGTEADYEYEEITLERGNSGLGFSIAGGTDNPHIGEDPSIFITKIIPGGAAAQNGRLRVNDCIVRVNDTDVRDVTHSGAVEALKEAGGLVRLCVRRRKSLTERILDIKLVKGPKGFSIAGGLGNQHVPGDNGIYVTKVIEGGAAHKDGRLQIGDKLMAVNASCLDEVTHEDAVAALKSTPDVVYLRVAKHTSLFVNDNFPPPDVTNLGKSQDHSTAAH</sequence>
<dbReference type="GO" id="GO:0043005">
    <property type="term" value="C:neuron projection"/>
    <property type="evidence" value="ECO:0007669"/>
    <property type="project" value="TreeGrafter"/>
</dbReference>
<dbReference type="SMART" id="SM01277">
    <property type="entry name" value="MAGUK_N_PEST"/>
    <property type="match status" value="1"/>
</dbReference>
<protein>
    <submittedName>
        <fullName evidence="5">Disks large 1</fullName>
    </submittedName>
</protein>
<name>A0A4Z2FDC8_9TELE</name>
<dbReference type="GO" id="GO:0097120">
    <property type="term" value="P:receptor localization to synapse"/>
    <property type="evidence" value="ECO:0007669"/>
    <property type="project" value="TreeGrafter"/>
</dbReference>
<evidence type="ECO:0000256" key="1">
    <source>
        <dbReference type="ARBA" id="ARBA00004370"/>
    </source>
</evidence>
<dbReference type="OrthoDB" id="78824at2759"/>
<feature type="compositionally biased region" description="Gly residues" evidence="3">
    <location>
        <begin position="15"/>
        <end position="30"/>
    </location>
</feature>
<dbReference type="EMBL" id="SRLO01001328">
    <property type="protein sequence ID" value="TNN38885.1"/>
    <property type="molecule type" value="Genomic_DNA"/>
</dbReference>
<dbReference type="PANTHER" id="PTHR23119">
    <property type="entry name" value="DISCS LARGE"/>
    <property type="match status" value="1"/>
</dbReference>
<dbReference type="Gene3D" id="2.30.42.10">
    <property type="match status" value="2"/>
</dbReference>
<dbReference type="CDD" id="cd06724">
    <property type="entry name" value="PDZ2_Dlg1-2-4-like"/>
    <property type="match status" value="1"/>
</dbReference>
<evidence type="ECO:0000313" key="5">
    <source>
        <dbReference type="EMBL" id="TNN38885.1"/>
    </source>
</evidence>
<comment type="caution">
    <text evidence="5">The sequence shown here is derived from an EMBL/GenBank/DDBJ whole genome shotgun (WGS) entry which is preliminary data.</text>
</comment>
<feature type="compositionally biased region" description="Polar residues" evidence="3">
    <location>
        <begin position="1"/>
        <end position="11"/>
    </location>
</feature>
<dbReference type="GO" id="GO:0016323">
    <property type="term" value="C:basolateral plasma membrane"/>
    <property type="evidence" value="ECO:0007669"/>
    <property type="project" value="TreeGrafter"/>
</dbReference>
<dbReference type="GO" id="GO:0031594">
    <property type="term" value="C:neuromuscular junction"/>
    <property type="evidence" value="ECO:0007669"/>
    <property type="project" value="TreeGrafter"/>
</dbReference>
<comment type="subcellular location">
    <subcellularLocation>
        <location evidence="1">Membrane</location>
    </subcellularLocation>
</comment>
<evidence type="ECO:0000256" key="2">
    <source>
        <dbReference type="ARBA" id="ARBA00007014"/>
    </source>
</evidence>
<dbReference type="SMART" id="SM00228">
    <property type="entry name" value="PDZ"/>
    <property type="match status" value="2"/>
</dbReference>
<dbReference type="SUPFAM" id="SSF50156">
    <property type="entry name" value="PDZ domain-like"/>
    <property type="match status" value="2"/>
</dbReference>
<evidence type="ECO:0000256" key="3">
    <source>
        <dbReference type="SAM" id="MobiDB-lite"/>
    </source>
</evidence>
<dbReference type="GO" id="GO:0098609">
    <property type="term" value="P:cell-cell adhesion"/>
    <property type="evidence" value="ECO:0007669"/>
    <property type="project" value="TreeGrafter"/>
</dbReference>
<keyword evidence="6" id="KW-1185">Reference proteome</keyword>
<evidence type="ECO:0000313" key="6">
    <source>
        <dbReference type="Proteomes" id="UP000314294"/>
    </source>
</evidence>
<dbReference type="InterPro" id="IPR050614">
    <property type="entry name" value="Synaptic_Scaffolding_LAP-MAGUK"/>
</dbReference>
<dbReference type="Pfam" id="PF10608">
    <property type="entry name" value="MAGUK_N_PEST"/>
    <property type="match status" value="1"/>
</dbReference>
<dbReference type="FunFam" id="2.30.42.10:FF:000049">
    <property type="entry name" value="disks large homolog 1 isoform X1"/>
    <property type="match status" value="1"/>
</dbReference>
<dbReference type="GO" id="GO:0045197">
    <property type="term" value="P:establishment or maintenance of epithelial cell apical/basal polarity"/>
    <property type="evidence" value="ECO:0007669"/>
    <property type="project" value="TreeGrafter"/>
</dbReference>
<dbReference type="InterPro" id="IPR001478">
    <property type="entry name" value="PDZ"/>
</dbReference>
<dbReference type="GO" id="GO:0035255">
    <property type="term" value="F:ionotropic glutamate receptor binding"/>
    <property type="evidence" value="ECO:0007669"/>
    <property type="project" value="TreeGrafter"/>
</dbReference>
<dbReference type="GO" id="GO:0099072">
    <property type="term" value="P:regulation of postsynaptic membrane neurotransmitter receptor levels"/>
    <property type="evidence" value="ECO:0007669"/>
    <property type="project" value="TreeGrafter"/>
</dbReference>
<dbReference type="GO" id="GO:0007268">
    <property type="term" value="P:chemical synaptic transmission"/>
    <property type="evidence" value="ECO:0007669"/>
    <property type="project" value="TreeGrafter"/>
</dbReference>
<gene>
    <name evidence="5" type="primary">dlg1_4</name>
    <name evidence="5" type="ORF">EYF80_050948</name>
</gene>
<feature type="domain" description="PDZ" evidence="4">
    <location>
        <begin position="216"/>
        <end position="304"/>
    </location>
</feature>
<accession>A0A4Z2FDC8</accession>
<dbReference type="CDD" id="cd06723">
    <property type="entry name" value="PDZ1_Dlg1-2-4-like"/>
    <property type="match status" value="1"/>
</dbReference>
<feature type="domain" description="PDZ" evidence="4">
    <location>
        <begin position="124"/>
        <end position="211"/>
    </location>
</feature>
<dbReference type="PANTHER" id="PTHR23119:SF5">
    <property type="entry name" value="DISKS LARGE HOMOLOG 1"/>
    <property type="match status" value="1"/>
</dbReference>
<evidence type="ECO:0000259" key="4">
    <source>
        <dbReference type="PROSITE" id="PS50106"/>
    </source>
</evidence>
<dbReference type="GO" id="GO:0043113">
    <property type="term" value="P:receptor clustering"/>
    <property type="evidence" value="ECO:0007669"/>
    <property type="project" value="TreeGrafter"/>
</dbReference>
<comment type="similarity">
    <text evidence="2">Belongs to the MAGUK family.</text>
</comment>
<dbReference type="InterPro" id="IPR019590">
    <property type="entry name" value="DLG1_PEST_dom"/>
</dbReference>
<feature type="compositionally biased region" description="Low complexity" evidence="3">
    <location>
        <begin position="51"/>
        <end position="70"/>
    </location>
</feature>
<proteinExistence type="inferred from homology"/>
<dbReference type="FunFam" id="2.30.42.10:FF:000002">
    <property type="entry name" value="Disks large homolog 4 isoform 2"/>
    <property type="match status" value="1"/>
</dbReference>
<organism evidence="5 6">
    <name type="scientific">Liparis tanakae</name>
    <name type="common">Tanaka's snailfish</name>
    <dbReference type="NCBI Taxonomy" id="230148"/>
    <lineage>
        <taxon>Eukaryota</taxon>
        <taxon>Metazoa</taxon>
        <taxon>Chordata</taxon>
        <taxon>Craniata</taxon>
        <taxon>Vertebrata</taxon>
        <taxon>Euteleostomi</taxon>
        <taxon>Actinopterygii</taxon>
        <taxon>Neopterygii</taxon>
        <taxon>Teleostei</taxon>
        <taxon>Neoteleostei</taxon>
        <taxon>Acanthomorphata</taxon>
        <taxon>Eupercaria</taxon>
        <taxon>Perciformes</taxon>
        <taxon>Cottioidei</taxon>
        <taxon>Cottales</taxon>
        <taxon>Liparidae</taxon>
        <taxon>Liparis</taxon>
    </lineage>
</organism>
<feature type="region of interest" description="Disordered" evidence="3">
    <location>
        <begin position="1"/>
        <end position="70"/>
    </location>
</feature>
<dbReference type="GO" id="GO:0019901">
    <property type="term" value="F:protein kinase binding"/>
    <property type="evidence" value="ECO:0007669"/>
    <property type="project" value="TreeGrafter"/>
</dbReference>